<sequence>MPCKETRMARINRCIMRKRELMFLKSIFLSSLF</sequence>
<dbReference type="AlphaFoldDB" id="A0A2P2PQ94"/>
<organism evidence="1">
    <name type="scientific">Rhizophora mucronata</name>
    <name type="common">Asiatic mangrove</name>
    <dbReference type="NCBI Taxonomy" id="61149"/>
    <lineage>
        <taxon>Eukaryota</taxon>
        <taxon>Viridiplantae</taxon>
        <taxon>Streptophyta</taxon>
        <taxon>Embryophyta</taxon>
        <taxon>Tracheophyta</taxon>
        <taxon>Spermatophyta</taxon>
        <taxon>Magnoliopsida</taxon>
        <taxon>eudicotyledons</taxon>
        <taxon>Gunneridae</taxon>
        <taxon>Pentapetalae</taxon>
        <taxon>rosids</taxon>
        <taxon>fabids</taxon>
        <taxon>Malpighiales</taxon>
        <taxon>Rhizophoraceae</taxon>
        <taxon>Rhizophora</taxon>
    </lineage>
</organism>
<accession>A0A2P2PQ94</accession>
<proteinExistence type="predicted"/>
<name>A0A2P2PQ94_RHIMU</name>
<evidence type="ECO:0000313" key="1">
    <source>
        <dbReference type="EMBL" id="MBX56906.1"/>
    </source>
</evidence>
<protein>
    <submittedName>
        <fullName evidence="1">Uncharacterized protein</fullName>
    </submittedName>
</protein>
<reference evidence="1" key="1">
    <citation type="submission" date="2018-02" db="EMBL/GenBank/DDBJ databases">
        <title>Rhizophora mucronata_Transcriptome.</title>
        <authorList>
            <person name="Meera S.P."/>
            <person name="Sreeshan A."/>
            <person name="Augustine A."/>
        </authorList>
    </citation>
    <scope>NUCLEOTIDE SEQUENCE</scope>
    <source>
        <tissue evidence="1">Leaf</tissue>
    </source>
</reference>
<dbReference type="EMBL" id="GGEC01076422">
    <property type="protein sequence ID" value="MBX56906.1"/>
    <property type="molecule type" value="Transcribed_RNA"/>
</dbReference>